<dbReference type="Proteomes" id="UP000805193">
    <property type="component" value="Unassembled WGS sequence"/>
</dbReference>
<name>A0AC60QMH5_IXOPE</name>
<evidence type="ECO:0000313" key="2">
    <source>
        <dbReference type="Proteomes" id="UP000805193"/>
    </source>
</evidence>
<reference evidence="1 2" key="1">
    <citation type="journal article" date="2020" name="Cell">
        <title>Large-Scale Comparative Analyses of Tick Genomes Elucidate Their Genetic Diversity and Vector Capacities.</title>
        <authorList>
            <consortium name="Tick Genome and Microbiome Consortium (TIGMIC)"/>
            <person name="Jia N."/>
            <person name="Wang J."/>
            <person name="Shi W."/>
            <person name="Du L."/>
            <person name="Sun Y."/>
            <person name="Zhan W."/>
            <person name="Jiang J.F."/>
            <person name="Wang Q."/>
            <person name="Zhang B."/>
            <person name="Ji P."/>
            <person name="Bell-Sakyi L."/>
            <person name="Cui X.M."/>
            <person name="Yuan T.T."/>
            <person name="Jiang B.G."/>
            <person name="Yang W.F."/>
            <person name="Lam T.T."/>
            <person name="Chang Q.C."/>
            <person name="Ding S.J."/>
            <person name="Wang X.J."/>
            <person name="Zhu J.G."/>
            <person name="Ruan X.D."/>
            <person name="Zhao L."/>
            <person name="Wei J.T."/>
            <person name="Ye R.Z."/>
            <person name="Que T.C."/>
            <person name="Du C.H."/>
            <person name="Zhou Y.H."/>
            <person name="Cheng J.X."/>
            <person name="Dai P.F."/>
            <person name="Guo W.B."/>
            <person name="Han X.H."/>
            <person name="Huang E.J."/>
            <person name="Li L.F."/>
            <person name="Wei W."/>
            <person name="Gao Y.C."/>
            <person name="Liu J.Z."/>
            <person name="Shao H.Z."/>
            <person name="Wang X."/>
            <person name="Wang C.C."/>
            <person name="Yang T.C."/>
            <person name="Huo Q.B."/>
            <person name="Li W."/>
            <person name="Chen H.Y."/>
            <person name="Chen S.E."/>
            <person name="Zhou L.G."/>
            <person name="Ni X.B."/>
            <person name="Tian J.H."/>
            <person name="Sheng Y."/>
            <person name="Liu T."/>
            <person name="Pan Y.S."/>
            <person name="Xia L.Y."/>
            <person name="Li J."/>
            <person name="Zhao F."/>
            <person name="Cao W.C."/>
        </authorList>
    </citation>
    <scope>NUCLEOTIDE SEQUENCE [LARGE SCALE GENOMIC DNA]</scope>
    <source>
        <strain evidence="1">Iper-2018</strain>
    </source>
</reference>
<protein>
    <submittedName>
        <fullName evidence="1">Uncharacterized protein</fullName>
    </submittedName>
</protein>
<comment type="caution">
    <text evidence="1">The sequence shown here is derived from an EMBL/GenBank/DDBJ whole genome shotgun (WGS) entry which is preliminary data.</text>
</comment>
<dbReference type="EMBL" id="JABSTQ010007835">
    <property type="protein sequence ID" value="KAG0435181.1"/>
    <property type="molecule type" value="Genomic_DNA"/>
</dbReference>
<proteinExistence type="predicted"/>
<evidence type="ECO:0000313" key="1">
    <source>
        <dbReference type="EMBL" id="KAG0435181.1"/>
    </source>
</evidence>
<organism evidence="1 2">
    <name type="scientific">Ixodes persulcatus</name>
    <name type="common">Taiga tick</name>
    <dbReference type="NCBI Taxonomy" id="34615"/>
    <lineage>
        <taxon>Eukaryota</taxon>
        <taxon>Metazoa</taxon>
        <taxon>Ecdysozoa</taxon>
        <taxon>Arthropoda</taxon>
        <taxon>Chelicerata</taxon>
        <taxon>Arachnida</taxon>
        <taxon>Acari</taxon>
        <taxon>Parasitiformes</taxon>
        <taxon>Ixodida</taxon>
        <taxon>Ixodoidea</taxon>
        <taxon>Ixodidae</taxon>
        <taxon>Ixodinae</taxon>
        <taxon>Ixodes</taxon>
    </lineage>
</organism>
<gene>
    <name evidence="1" type="ORF">HPB47_018641</name>
</gene>
<accession>A0AC60QMH5</accession>
<sequence length="804" mass="90336">MATNVSRSSGNTVVEVPGMDLDPEDCAGWFQVKIGEKNETIQAKSNARIARQASARATRAARMPGILPKEETKIIVRPRGGLDLARTPVVNVISAIRKAANLSPAETVLDTQCPNIQQNIMDITISTRKYEVGAYVAAPHGRVKGVVKGIPLEDSASTINENILNLRNPLARAAQRIRTSTTIIVAFEGARVPHYVYYGSGLLRCTLYRKHFDVCRRCGKVGHRTDVCPTPESKTCLGCGKEASQDHQCNPKCKLCGGPHLTGDKDCKNKFKTPYIIRRRQWNRKVFEGTQTKAGEAPAQTTENFPHLRAPRPRSRTSSRASSRGRSRSAGGKVTWAQMARLESAEMKALKEANKQQARKIAEQEDTIKRMAADMAAMKNMMMQMAGKTNKPAPAEEETKEPPTKRRSTETSRTRTPEEKQHVLEPNERTDRIEEGCRQMESRINATLATNGGEHKRGVCTFVRRGITALTHDYKGDPNIEILKTEIIIGKESVYLVNVNNSPRYGKQRFKHLLHSNTRLADNRTLPKGRNLIQDATEEGLQLITDPRYPTLPARNAASRDTTPDLAFTNETFKYTNWDAFRHLNPTGDIKNIEEWTSDLQRAVAQASRTIETTDDTDGTMDSRLAHLIEAKQSIQKIAELNRKIESHCKKLSAQQWEDICSSADGQMHNGATDYGELLRIYRLDRQELPAPHPNLTRKEAVTYRKLQMELMLTPTIGKHIMPELYRDDKCKLCKTAKATLHHIAWDCTKRPTEAYQETSLPPEFNKAVMAEDYNQQLQAIQQIQALLKRQAHNGLPCGRKRIT</sequence>
<keyword evidence="2" id="KW-1185">Reference proteome</keyword>